<keyword evidence="3" id="KW-1003">Cell membrane</keyword>
<dbReference type="Pfam" id="PF00367">
    <property type="entry name" value="PTS_EIIB"/>
    <property type="match status" value="1"/>
</dbReference>
<feature type="domain" description="PTS EIIC type-1" evidence="18">
    <location>
        <begin position="114"/>
        <end position="473"/>
    </location>
</feature>
<dbReference type="PANTHER" id="PTHR30175">
    <property type="entry name" value="PHOSPHOTRANSFERASE SYSTEM TRANSPORT PROTEIN"/>
    <property type="match status" value="1"/>
</dbReference>
<dbReference type="PANTHER" id="PTHR30175:SF3">
    <property type="entry name" value="PTS SYSTEM N-ACETYLMURAMIC ACID-SPECIFIC EIIBC COMPONENT"/>
    <property type="match status" value="1"/>
</dbReference>
<feature type="domain" description="PTS EIIB type-1" evidence="17">
    <location>
        <begin position="7"/>
        <end position="91"/>
    </location>
</feature>
<name>A0A2P5GJZ5_9ENTR</name>
<evidence type="ECO:0000256" key="8">
    <source>
        <dbReference type="ARBA" id="ARBA00022777"/>
    </source>
</evidence>
<comment type="caution">
    <text evidence="19">The sequence shown here is derived from an EMBL/GenBank/DDBJ whole genome shotgun (WGS) entry which is preliminary data.</text>
</comment>
<keyword evidence="10 16" id="KW-0472">Membrane</keyword>
<feature type="transmembrane region" description="Helical" evidence="16">
    <location>
        <begin position="302"/>
        <end position="325"/>
    </location>
</feature>
<dbReference type="GO" id="GO:0016301">
    <property type="term" value="F:kinase activity"/>
    <property type="evidence" value="ECO:0007669"/>
    <property type="project" value="UniProtKB-KW"/>
</dbReference>
<dbReference type="GO" id="GO:0008982">
    <property type="term" value="F:protein-N(PI)-phosphohistidine-sugar phosphotransferase activity"/>
    <property type="evidence" value="ECO:0007669"/>
    <property type="project" value="InterPro"/>
</dbReference>
<dbReference type="AlphaFoldDB" id="A0A2P5GJZ5"/>
<keyword evidence="9 16" id="KW-1133">Transmembrane helix</keyword>
<dbReference type="NCBIfam" id="NF007152">
    <property type="entry name" value="PRK09586.1"/>
    <property type="match status" value="1"/>
</dbReference>
<organism evidence="19 20">
    <name type="scientific">Superficieibacter electus</name>
    <dbReference type="NCBI Taxonomy" id="2022662"/>
    <lineage>
        <taxon>Bacteria</taxon>
        <taxon>Pseudomonadati</taxon>
        <taxon>Pseudomonadota</taxon>
        <taxon>Gammaproteobacteria</taxon>
        <taxon>Enterobacterales</taxon>
        <taxon>Enterobacteriaceae</taxon>
        <taxon>Superficieibacter</taxon>
    </lineage>
</organism>
<dbReference type="Pfam" id="PF02378">
    <property type="entry name" value="PTS_EIIC"/>
    <property type="match status" value="1"/>
</dbReference>
<dbReference type="OrthoDB" id="9797715at2"/>
<evidence type="ECO:0000256" key="14">
    <source>
        <dbReference type="ARBA" id="ARBA00048265"/>
    </source>
</evidence>
<dbReference type="InterPro" id="IPR018113">
    <property type="entry name" value="PTrfase_EIIB_Cys"/>
</dbReference>
<feature type="transmembrane region" description="Helical" evidence="16">
    <location>
        <begin position="183"/>
        <end position="202"/>
    </location>
</feature>
<feature type="transmembrane region" description="Helical" evidence="16">
    <location>
        <begin position="334"/>
        <end position="354"/>
    </location>
</feature>
<evidence type="ECO:0000313" key="19">
    <source>
        <dbReference type="EMBL" id="POP44517.1"/>
    </source>
</evidence>
<accession>A0A2P5GJZ5</accession>
<comment type="subcellular location">
    <subcellularLocation>
        <location evidence="1">Cell membrane</location>
        <topology evidence="1">Multi-pass membrane protein</topology>
    </subcellularLocation>
</comment>
<evidence type="ECO:0000256" key="7">
    <source>
        <dbReference type="ARBA" id="ARBA00022692"/>
    </source>
</evidence>
<evidence type="ECO:0000256" key="1">
    <source>
        <dbReference type="ARBA" id="ARBA00004651"/>
    </source>
</evidence>
<dbReference type="Proteomes" id="UP000247005">
    <property type="component" value="Unassembled WGS sequence"/>
</dbReference>
<gene>
    <name evidence="19" type="ORF">CHU32_21435</name>
</gene>
<dbReference type="SUPFAM" id="SSF55604">
    <property type="entry name" value="Glucose permease domain IIB"/>
    <property type="match status" value="1"/>
</dbReference>
<sequence>MAKTIGKELLAQIITLVGGNENITSCGNCMTRLRLRVLDTTRIDNTISEKLAGQVSGVVINGNEVQVVFGVGKAQRAAEAMNALLGNKDLKSIAAENKSQLKSKQQSSVQQFLANFATIFTPLIPGFIAAGLMLGIATLMGTLMHVAPDAKGTLPDALNFLKVFSKGLFTFLVLLVGYNAQKAFGGTGVNGAIIASLFILGYNPQATVGYYSGLQDFFGITIDPRGNIIGVLLAAWAGAKIERFIRRYVPDELDMILTSMLTLLITAALTFIIIMPIGVWLFQGMSWLFMHLNSNPLGCAVLAGVFLIAVVFGVHQGFIPVYLALMDSQGFNSLFPILSMAGAGQVGAALALYWRSDKASLLRSQIRGAIIPGLLGVGEPLIYGVTLPRMKPFVTACLGGAVGGLFIGTIAWLGLPVGLNSAFGPSGLVALPLMTSHEGIFPAIAVYGGGILVAYVAGFIITALFGCKNVDLR</sequence>
<dbReference type="CDD" id="cd00212">
    <property type="entry name" value="PTS_IIB_glc"/>
    <property type="match status" value="1"/>
</dbReference>
<keyword evidence="5" id="KW-0808">Transferase</keyword>
<keyword evidence="6" id="KW-0598">Phosphotransferase system</keyword>
<feature type="transmembrane region" description="Helical" evidence="16">
    <location>
        <begin position="366"/>
        <end position="386"/>
    </location>
</feature>
<evidence type="ECO:0000256" key="15">
    <source>
        <dbReference type="PROSITE-ProRule" id="PRU00421"/>
    </source>
</evidence>
<dbReference type="PROSITE" id="PS51098">
    <property type="entry name" value="PTS_EIIB_TYPE_1"/>
    <property type="match status" value="1"/>
</dbReference>
<keyword evidence="8" id="KW-0418">Kinase</keyword>
<feature type="transmembrane region" description="Helical" evidence="16">
    <location>
        <begin position="393"/>
        <end position="419"/>
    </location>
</feature>
<keyword evidence="7 16" id="KW-0812">Transmembrane</keyword>
<dbReference type="InterPro" id="IPR036878">
    <property type="entry name" value="Glu_permease_IIB"/>
</dbReference>
<feature type="transmembrane region" description="Helical" evidence="16">
    <location>
        <begin position="260"/>
        <end position="282"/>
    </location>
</feature>
<feature type="transmembrane region" description="Helical" evidence="16">
    <location>
        <begin position="222"/>
        <end position="239"/>
    </location>
</feature>
<dbReference type="PROSITE" id="PS01035">
    <property type="entry name" value="PTS_EIIB_TYPE_1_CYS"/>
    <property type="match status" value="1"/>
</dbReference>
<dbReference type="Gene3D" id="3.30.1360.60">
    <property type="entry name" value="Glucose permease domain IIB"/>
    <property type="match status" value="1"/>
</dbReference>
<feature type="transmembrane region" description="Helical" evidence="16">
    <location>
        <begin position="157"/>
        <end position="176"/>
    </location>
</feature>
<evidence type="ECO:0000256" key="6">
    <source>
        <dbReference type="ARBA" id="ARBA00022683"/>
    </source>
</evidence>
<evidence type="ECO:0000256" key="11">
    <source>
        <dbReference type="ARBA" id="ARBA00039021"/>
    </source>
</evidence>
<keyword evidence="2" id="KW-0813">Transport</keyword>
<dbReference type="PROSITE" id="PS51103">
    <property type="entry name" value="PTS_EIIC_TYPE_1"/>
    <property type="match status" value="1"/>
</dbReference>
<comment type="catalytic activity">
    <reaction evidence="14">
        <text>N-acetyl-beta-D-muramate(out) + N(pros)-phospho-L-histidyl-[protein] = N-acetyl-beta-D-muramate 6-phosphate(in) + L-histidyl-[protein]</text>
        <dbReference type="Rhea" id="RHEA:33399"/>
        <dbReference type="Rhea" id="RHEA-COMP:9745"/>
        <dbReference type="Rhea" id="RHEA-COMP:9746"/>
        <dbReference type="ChEBI" id="CHEBI:29979"/>
        <dbReference type="ChEBI" id="CHEBI:58721"/>
        <dbReference type="ChEBI" id="CHEBI:64837"/>
        <dbReference type="ChEBI" id="CHEBI:64848"/>
        <dbReference type="EC" id="2.7.1.192"/>
    </reaction>
</comment>
<dbReference type="RefSeq" id="WP_103750927.1">
    <property type="nucleotide sequence ID" value="NZ_PQGD01000020.1"/>
</dbReference>
<protein>
    <recommendedName>
        <fullName evidence="12">PTS system N-acetylmuramic acid-specific EIIBC component</fullName>
        <ecNumber evidence="11">2.7.1.192</ecNumber>
    </recommendedName>
    <alternativeName>
        <fullName evidence="13">EIIBC-MurNAc</fullName>
    </alternativeName>
</protein>
<proteinExistence type="predicted"/>
<evidence type="ECO:0000256" key="5">
    <source>
        <dbReference type="ARBA" id="ARBA00022679"/>
    </source>
</evidence>
<evidence type="ECO:0000256" key="4">
    <source>
        <dbReference type="ARBA" id="ARBA00022597"/>
    </source>
</evidence>
<dbReference type="InterPro" id="IPR003352">
    <property type="entry name" value="PTS_EIIC"/>
</dbReference>
<dbReference type="GO" id="GO:0005886">
    <property type="term" value="C:plasma membrane"/>
    <property type="evidence" value="ECO:0007669"/>
    <property type="project" value="UniProtKB-SubCell"/>
</dbReference>
<dbReference type="InterPro" id="IPR001996">
    <property type="entry name" value="PTS_IIB_1"/>
</dbReference>
<evidence type="ECO:0000256" key="3">
    <source>
        <dbReference type="ARBA" id="ARBA00022475"/>
    </source>
</evidence>
<evidence type="ECO:0000256" key="2">
    <source>
        <dbReference type="ARBA" id="ARBA00022448"/>
    </source>
</evidence>
<evidence type="ECO:0000256" key="10">
    <source>
        <dbReference type="ARBA" id="ARBA00023136"/>
    </source>
</evidence>
<dbReference type="EMBL" id="PQGD01000020">
    <property type="protein sequence ID" value="POP44517.1"/>
    <property type="molecule type" value="Genomic_DNA"/>
</dbReference>
<reference evidence="19 20" key="1">
    <citation type="submission" date="2018-01" db="EMBL/GenBank/DDBJ databases">
        <title>Superficieibacter electus gen. nov., sp. nov., an extended-spectrum beta-lactamase possessing member of the Enterobacteriaceae family, isolated from intensive care unit surfaces.</title>
        <authorList>
            <person name="Potter R.F."/>
            <person name="D'Souza A.W."/>
        </authorList>
    </citation>
    <scope>NUCLEOTIDE SEQUENCE [LARGE SCALE GENOMIC DNA]</scope>
    <source>
        <strain evidence="19 20">BP-1</strain>
    </source>
</reference>
<dbReference type="InterPro" id="IPR013013">
    <property type="entry name" value="PTS_EIIC_1"/>
</dbReference>
<dbReference type="GO" id="GO:0009401">
    <property type="term" value="P:phosphoenolpyruvate-dependent sugar phosphotransferase system"/>
    <property type="evidence" value="ECO:0007669"/>
    <property type="project" value="UniProtKB-KW"/>
</dbReference>
<keyword evidence="4" id="KW-0762">Sugar transport</keyword>
<evidence type="ECO:0000259" key="17">
    <source>
        <dbReference type="PROSITE" id="PS51098"/>
    </source>
</evidence>
<evidence type="ECO:0000313" key="20">
    <source>
        <dbReference type="Proteomes" id="UP000247005"/>
    </source>
</evidence>
<evidence type="ECO:0000256" key="16">
    <source>
        <dbReference type="SAM" id="Phobius"/>
    </source>
</evidence>
<feature type="active site" description="Phosphocysteine intermediate; for EIIB activity" evidence="15">
    <location>
        <position position="29"/>
    </location>
</feature>
<evidence type="ECO:0000256" key="12">
    <source>
        <dbReference type="ARBA" id="ARBA00040399"/>
    </source>
</evidence>
<dbReference type="EC" id="2.7.1.192" evidence="11"/>
<evidence type="ECO:0000256" key="9">
    <source>
        <dbReference type="ARBA" id="ARBA00022989"/>
    </source>
</evidence>
<dbReference type="InterPro" id="IPR050558">
    <property type="entry name" value="PTS_Sugar-Specific_Components"/>
</dbReference>
<evidence type="ECO:0000259" key="18">
    <source>
        <dbReference type="PROSITE" id="PS51103"/>
    </source>
</evidence>
<feature type="transmembrane region" description="Helical" evidence="16">
    <location>
        <begin position="112"/>
        <end position="137"/>
    </location>
</feature>
<dbReference type="GO" id="GO:0090588">
    <property type="term" value="F:protein-phosphocysteine-N-acetylmuramate phosphotransferase system transporter activity"/>
    <property type="evidence" value="ECO:0007669"/>
    <property type="project" value="TreeGrafter"/>
</dbReference>
<feature type="transmembrane region" description="Helical" evidence="16">
    <location>
        <begin position="439"/>
        <end position="467"/>
    </location>
</feature>
<evidence type="ECO:0000256" key="13">
    <source>
        <dbReference type="ARBA" id="ARBA00043021"/>
    </source>
</evidence>